<dbReference type="HOGENOM" id="CLU_088929_0_0_6"/>
<dbReference type="PANTHER" id="PTHR43316:SF3">
    <property type="entry name" value="HALOACID DEHALOGENASE, TYPE II (AFU_ORTHOLOGUE AFUA_2G07750)-RELATED"/>
    <property type="match status" value="1"/>
</dbReference>
<dbReference type="Pfam" id="PF00702">
    <property type="entry name" value="Hydrolase"/>
    <property type="match status" value="1"/>
</dbReference>
<dbReference type="Gene3D" id="3.40.50.1000">
    <property type="entry name" value="HAD superfamily/HAD-like"/>
    <property type="match status" value="1"/>
</dbReference>
<dbReference type="GO" id="GO:0016787">
    <property type="term" value="F:hydrolase activity"/>
    <property type="evidence" value="ECO:0007669"/>
    <property type="project" value="UniProtKB-KW"/>
</dbReference>
<dbReference type="InterPro" id="IPR023214">
    <property type="entry name" value="HAD_sf"/>
</dbReference>
<evidence type="ECO:0000313" key="3">
    <source>
        <dbReference type="Proteomes" id="UP000004986"/>
    </source>
</evidence>
<comment type="caution">
    <text evidence="2">The sequence shown here is derived from an EMBL/GenBank/DDBJ whole genome shotgun (WGS) entry which is preliminary data.</text>
</comment>
<dbReference type="InterPro" id="IPR036412">
    <property type="entry name" value="HAD-like_sf"/>
</dbReference>
<dbReference type="SUPFAM" id="SSF56784">
    <property type="entry name" value="HAD-like"/>
    <property type="match status" value="1"/>
</dbReference>
<organism evidence="2 3">
    <name type="scientific">Pseudomonas syringae pv. pisi str. 1704B</name>
    <dbReference type="NCBI Taxonomy" id="629263"/>
    <lineage>
        <taxon>Bacteria</taxon>
        <taxon>Pseudomonadati</taxon>
        <taxon>Pseudomonadota</taxon>
        <taxon>Gammaproteobacteria</taxon>
        <taxon>Pseudomonadales</taxon>
        <taxon>Pseudomonadaceae</taxon>
        <taxon>Pseudomonas</taxon>
        <taxon>Pseudomonas syringae</taxon>
    </lineage>
</organism>
<name>F3GFG0_PSESJ</name>
<evidence type="ECO:0000313" key="2">
    <source>
        <dbReference type="EMBL" id="EGH45810.1"/>
    </source>
</evidence>
<dbReference type="InterPro" id="IPR051540">
    <property type="entry name" value="S-2-haloacid_dehalogenase"/>
</dbReference>
<keyword evidence="1 2" id="KW-0378">Hydrolase</keyword>
<dbReference type="BioCyc" id="PSYR629263:G11X0-4870-MONOMER"/>
<keyword evidence="3" id="KW-1185">Reference proteome</keyword>
<gene>
    <name evidence="2" type="ORF">PSYPI_27274</name>
</gene>
<protein>
    <submittedName>
        <fullName evidence="2">Haloacid dehalogenase-like family hydrolase</fullName>
    </submittedName>
</protein>
<dbReference type="SFLD" id="SFLDS00003">
    <property type="entry name" value="Haloacid_Dehalogenase"/>
    <property type="match status" value="1"/>
</dbReference>
<dbReference type="Proteomes" id="UP000004986">
    <property type="component" value="Unassembled WGS sequence"/>
</dbReference>
<evidence type="ECO:0000256" key="1">
    <source>
        <dbReference type="ARBA" id="ARBA00022801"/>
    </source>
</evidence>
<sequence length="213" mass="23250">MIAAVIFDVFGTLLEIQRRENPYRQLLRIGAHQGRPVSPADPKRIMTLDSDLSRAADLFGIKLSSSQLSQLQEMLDIELESIRPYDDSMPAIDLLRESGIKIGLCSNLAKPYCPVVRGLVPGMDGYALSAEIGLVKPEAQMYEMICAELKVVPGQIFGSDAARVLMIGDSRRCDVDGPRTSGIIGHHLDRKGTGPFRNLLEFAGAVRSVGVQV</sequence>
<dbReference type="PANTHER" id="PTHR43316">
    <property type="entry name" value="HYDROLASE, HALOACID DELAHOGENASE-RELATED"/>
    <property type="match status" value="1"/>
</dbReference>
<dbReference type="EMBL" id="AEAI01001394">
    <property type="protein sequence ID" value="EGH45810.1"/>
    <property type="molecule type" value="Genomic_DNA"/>
</dbReference>
<accession>F3GFG0</accession>
<dbReference type="AlphaFoldDB" id="F3GFG0"/>
<dbReference type="SFLD" id="SFLDG01129">
    <property type="entry name" value="C1.5:_HAD__Beta-PGM__Phosphata"/>
    <property type="match status" value="1"/>
</dbReference>
<reference evidence="2 3" key="1">
    <citation type="journal article" date="2011" name="PLoS Pathog.">
        <title>Dynamic evolution of pathogenicity revealed by sequencing and comparative genomics of 19 Pseudomonas syringae isolates.</title>
        <authorList>
            <person name="Baltrus D.A."/>
            <person name="Nishimura M.T."/>
            <person name="Romanchuk A."/>
            <person name="Chang J.H."/>
            <person name="Mukhtar M.S."/>
            <person name="Cherkis K."/>
            <person name="Roach J."/>
            <person name="Grant S.R."/>
            <person name="Jones C.D."/>
            <person name="Dangl J.L."/>
        </authorList>
    </citation>
    <scope>NUCLEOTIDE SEQUENCE [LARGE SCALE GENOMIC DNA]</scope>
    <source>
        <strain evidence="2 3">1704B</strain>
    </source>
</reference>
<proteinExistence type="predicted"/>